<dbReference type="SUPFAM" id="SSF53335">
    <property type="entry name" value="S-adenosyl-L-methionine-dependent methyltransferases"/>
    <property type="match status" value="1"/>
</dbReference>
<dbReference type="VEuPathDB" id="TriTrypDB:TRSC58_02724"/>
<dbReference type="InterPro" id="IPR029063">
    <property type="entry name" value="SAM-dependent_MTases_sf"/>
</dbReference>
<comment type="similarity">
    <text evidence="1">Belongs to the methyltransferase superfamily.</text>
</comment>
<reference evidence="4 5" key="1">
    <citation type="submission" date="2013-07" db="EMBL/GenBank/DDBJ databases">
        <authorList>
            <person name="Stoco P.H."/>
            <person name="Wagner G."/>
            <person name="Gerber A."/>
            <person name="Zaha A."/>
            <person name="Thompson C."/>
            <person name="Bartholomeu D.C."/>
            <person name="Luckemeyer D.D."/>
            <person name="Bahia D."/>
            <person name="Loreto E."/>
            <person name="Prestes E.B."/>
            <person name="Lima F.M."/>
            <person name="Rodrigues-Luiz G."/>
            <person name="Vallejo G.A."/>
            <person name="Filho J.F."/>
            <person name="Monteiro K.M."/>
            <person name="Tyler K.M."/>
            <person name="de Almeida L.G."/>
            <person name="Ortiz M.F."/>
            <person name="Siervo M.A."/>
            <person name="de Moraes M.H."/>
            <person name="Cunha O.L."/>
            <person name="Mendonca-Neto R."/>
            <person name="Silva R."/>
            <person name="Teixeira S.M."/>
            <person name="Murta S.M."/>
            <person name="Sincero T.C."/>
            <person name="Mendes T.A."/>
            <person name="Urmenyi T.P."/>
            <person name="Silva V.G."/>
            <person name="da Rocha W.D."/>
            <person name="Andersson B."/>
            <person name="Romanha A.J."/>
            <person name="Steindel M."/>
            <person name="de Vasconcelos A.T."/>
            <person name="Grisard E.C."/>
        </authorList>
    </citation>
    <scope>NUCLEOTIDE SEQUENCE [LARGE SCALE GENOMIC DNA]</scope>
    <source>
        <strain evidence="4 5">SC58</strain>
    </source>
</reference>
<dbReference type="Proteomes" id="UP000031737">
    <property type="component" value="Unassembled WGS sequence"/>
</dbReference>
<sequence>MEPDDVSEYSRQSYWERRYSKEAQYNWFPSVHQSVVLVLCDELAKTFGLREAQGAAVPAEGHAGSPVLRVLHLGTGNSTLCMDLYEAVRARQLPFTLEQVAMDYAPNVIANMQAKYPPEVLPNTTWRVGDVRRLGEFCSLGPFDAIIDKGTMDALETDKDSPTMEDDIEAMLRGVDGLLQHAKGYGAFMQVTWVVPYMRLHYTRRDTFAWGDQVRYTLLGDSDMYRLFVYTVKP</sequence>
<evidence type="ECO:0000256" key="2">
    <source>
        <dbReference type="ARBA" id="ARBA00022603"/>
    </source>
</evidence>
<gene>
    <name evidence="4" type="ORF">TRSC58_02724</name>
</gene>
<dbReference type="InterPro" id="IPR051419">
    <property type="entry name" value="Lys/N-term_MeTrsfase_sf"/>
</dbReference>
<evidence type="ECO:0000256" key="1">
    <source>
        <dbReference type="ARBA" id="ARBA00008361"/>
    </source>
</evidence>
<organism evidence="4 5">
    <name type="scientific">Trypanosoma rangeli SC58</name>
    <dbReference type="NCBI Taxonomy" id="429131"/>
    <lineage>
        <taxon>Eukaryota</taxon>
        <taxon>Discoba</taxon>
        <taxon>Euglenozoa</taxon>
        <taxon>Kinetoplastea</taxon>
        <taxon>Metakinetoplastina</taxon>
        <taxon>Trypanosomatida</taxon>
        <taxon>Trypanosomatidae</taxon>
        <taxon>Trypanosoma</taxon>
        <taxon>Herpetosoma</taxon>
    </lineage>
</organism>
<proteinExistence type="inferred from homology"/>
<accession>A0A061J2C8</accession>
<dbReference type="OrthoDB" id="411785at2759"/>
<name>A0A061J2C8_TRYRA</name>
<evidence type="ECO:0000313" key="4">
    <source>
        <dbReference type="EMBL" id="ESL09553.1"/>
    </source>
</evidence>
<dbReference type="AlphaFoldDB" id="A0A061J2C8"/>
<comment type="caution">
    <text evidence="4">The sequence shown here is derived from an EMBL/GenBank/DDBJ whole genome shotgun (WGS) entry which is preliminary data.</text>
</comment>
<protein>
    <recommendedName>
        <fullName evidence="6">Methyltransferase domain-containing protein</fullName>
    </recommendedName>
</protein>
<keyword evidence="3" id="KW-0808">Transferase</keyword>
<dbReference type="PANTHER" id="PTHR12176:SF80">
    <property type="entry name" value="EEF1A LYSINE METHYLTRANSFERASE 4"/>
    <property type="match status" value="1"/>
</dbReference>
<dbReference type="GO" id="GO:0008168">
    <property type="term" value="F:methyltransferase activity"/>
    <property type="evidence" value="ECO:0007669"/>
    <property type="project" value="UniProtKB-KW"/>
</dbReference>
<dbReference type="PANTHER" id="PTHR12176">
    <property type="entry name" value="SAM-DEPENDENT METHYLTRANSFERASE SUPERFAMILY PROTEIN"/>
    <property type="match status" value="1"/>
</dbReference>
<keyword evidence="5" id="KW-1185">Reference proteome</keyword>
<evidence type="ECO:0000256" key="3">
    <source>
        <dbReference type="ARBA" id="ARBA00022679"/>
    </source>
</evidence>
<dbReference type="Gene3D" id="3.40.50.150">
    <property type="entry name" value="Vaccinia Virus protein VP39"/>
    <property type="match status" value="1"/>
</dbReference>
<dbReference type="EMBL" id="AUPL01002724">
    <property type="protein sequence ID" value="ESL09553.1"/>
    <property type="molecule type" value="Genomic_DNA"/>
</dbReference>
<dbReference type="GO" id="GO:0032259">
    <property type="term" value="P:methylation"/>
    <property type="evidence" value="ECO:0007669"/>
    <property type="project" value="UniProtKB-KW"/>
</dbReference>
<dbReference type="CDD" id="cd02440">
    <property type="entry name" value="AdoMet_MTases"/>
    <property type="match status" value="1"/>
</dbReference>
<evidence type="ECO:0008006" key="6">
    <source>
        <dbReference type="Google" id="ProtNLM"/>
    </source>
</evidence>
<evidence type="ECO:0000313" key="5">
    <source>
        <dbReference type="Proteomes" id="UP000031737"/>
    </source>
</evidence>
<keyword evidence="2" id="KW-0489">Methyltransferase</keyword>